<feature type="transmembrane region" description="Helical" evidence="2">
    <location>
        <begin position="1555"/>
        <end position="1573"/>
    </location>
</feature>
<keyword evidence="2" id="KW-0472">Membrane</keyword>
<keyword evidence="2" id="KW-0812">Transmembrane</keyword>
<dbReference type="EMBL" id="CP113361">
    <property type="protein sequence ID" value="WAI02513.1"/>
    <property type="molecule type" value="Genomic_DNA"/>
</dbReference>
<organism evidence="3 4">
    <name type="scientific">Methanogenium organophilum</name>
    <dbReference type="NCBI Taxonomy" id="2199"/>
    <lineage>
        <taxon>Archaea</taxon>
        <taxon>Methanobacteriati</taxon>
        <taxon>Methanobacteriota</taxon>
        <taxon>Stenosarchaea group</taxon>
        <taxon>Methanomicrobia</taxon>
        <taxon>Methanomicrobiales</taxon>
        <taxon>Methanomicrobiaceae</taxon>
        <taxon>Methanogenium</taxon>
    </lineage>
</organism>
<gene>
    <name evidence="3" type="ORF">OU421_06455</name>
</gene>
<evidence type="ECO:0000313" key="3">
    <source>
        <dbReference type="EMBL" id="WAI02513.1"/>
    </source>
</evidence>
<keyword evidence="4" id="KW-1185">Reference proteome</keyword>
<name>A0A9X9T8I6_METOG</name>
<dbReference type="InterPro" id="IPR006626">
    <property type="entry name" value="PbH1"/>
</dbReference>
<dbReference type="SMART" id="SM00710">
    <property type="entry name" value="PbH1"/>
    <property type="match status" value="12"/>
</dbReference>
<dbReference type="Proteomes" id="UP001163096">
    <property type="component" value="Chromosome"/>
</dbReference>
<dbReference type="SUPFAM" id="SSF51126">
    <property type="entry name" value="Pectin lyase-like"/>
    <property type="match status" value="2"/>
</dbReference>
<sequence length="1576" mass="161178">MTRMRTGRLVVLVALCAVVCLAAPAMAATWVVNPDGTGDFTTVQAALDSDWTSGDTIEIAYAVYKEPVAVDAAGRELTIMGIPSPAGDLPVIDGMGGTIELPPLDPDGWYGCGECSMFLYNGDFAVSSICVTNASHNGLVARAGVSGRTVALTDVVATENGWHGINIIYYDEAVLTEVDAIENGWAGIHVVSTTFTEGTELLCQDNGDDGLQIRGGEAVLTSVLATGNGYRGVDVILEDLWVIPVDGEECSSALLTDIVATGNARDGLFVKGSGTSVAEISEVESTGNGDDGVVLNGFADFAVSDVTTGGNGAEIDIPVVPPIVGSDDGLSRACALCRDDDLLFTADADLAAGADSIVHDLRHAGNGLFVVQSINGTIESVDATDNMGAGILTDTTGDVVITDCSADANEYLGILTISVSDDYPVLSGLVSDIGLESDTDAMADALDTAFTEMTASVANATVVSEDEFILGEGVVVFVENVTENGPNVMLSSVSANDNGYTGIGVIAPYVVASDIAAGENGVCPTDVAGTLSGAGIVGASFVGEYSGVDAADNGGAGMAAASLVLAIENATLTGNGAEAYSDIHGPLFQTGLLSVSLVNEFLGVHSDQNAGSGILMTSVMTGCYECTASGNDYGGIVAMDPLSLGIAALLVHSDLSVVLDSAGISEEDRFYLESLSSPAMQDVMTCYGETDAFAASATADIETDDVTEEDVAVLIELIHQYMALSGCYMMESGADENGLFGMAVVYPNVAAYGFSADGNGYDGGSTLEALLGTGIFGLYLTGDFFDISVSENSGAGMVTVGVVSEYEKVTADDNGYAGIVTIDPVTLAAAVLGYFVVLDGDGLPIALAADDTADLAMHADITESAVAQEIVATYYTGAPAGEVTINKATLLTEDPMEILLEHIEFYFEYAGVYAEDVSASGNGYPGFVAIGPNVVMNGVIADDNGAANDDESDIIGLAAGSGVIGLSIVGEYIDIAASGNTGAGIATAGVLTDMAACEADGNGVGVVSLFVTSHHTEIGADENSISGIVLAGINGTLTDAAADQNAGPGIVCVDPVAAVLMYFSFSPDVLPSATADDATVPSPETMALVCQLTGDADAASAGSDDRETAWDLIVWAMEYISSYEGDITDLNETEIMDLILTHYLMGAELSVSGVSTDDNGWQGIVVLSPSIVVEDVSASGNGYHGIALISPWKAVDASGFVHPAEPVGAERLSVRGVYSVGNGGAGLSVAGANEGDVMNIYGSENLVGLLLGDSDNLMVSDGTWEANWAASVVCGGSRVNNLIPTGEFLPDGALTDPTGSCDNVFACTYVDGGIVVLSNSIGNTFDETFFDEAQDISADISGNGPYVLYSTCGSWAPPLPSPEPWVHLGGCGIGVVGVGGCNTTVNITYDYNHGFPEGTGKTLYPQWAPNSTTSWDLWRFNPVVNDPVTMTIGPMEVPVTCPADVADGEFFDVMFIAPFWAEERSNDNPGYYIFMQSLSHNATEFTGPGTVPSVTPEAIPKAPVTGPLDGSDDGSDSPGANPQSGADSDFPSSASSPAGVTATATTTPVPTTTPAGIIPVAGAIGILSAVAVLRRR</sequence>
<keyword evidence="2" id="KW-1133">Transmembrane helix</keyword>
<dbReference type="InterPro" id="IPR012334">
    <property type="entry name" value="Pectin_lyas_fold"/>
</dbReference>
<proteinExistence type="predicted"/>
<evidence type="ECO:0000313" key="4">
    <source>
        <dbReference type="Proteomes" id="UP001163096"/>
    </source>
</evidence>
<dbReference type="RefSeq" id="WP_268187807.1">
    <property type="nucleotide sequence ID" value="NZ_CP113361.1"/>
</dbReference>
<dbReference type="InterPro" id="IPR011050">
    <property type="entry name" value="Pectin_lyase_fold/virulence"/>
</dbReference>
<protein>
    <submittedName>
        <fullName evidence="3">Uncharacterized protein</fullName>
    </submittedName>
</protein>
<dbReference type="GeneID" id="76834727"/>
<feature type="compositionally biased region" description="Low complexity" evidence="1">
    <location>
        <begin position="1516"/>
        <end position="1555"/>
    </location>
</feature>
<feature type="region of interest" description="Disordered" evidence="1">
    <location>
        <begin position="1486"/>
        <end position="1555"/>
    </location>
</feature>
<evidence type="ECO:0000256" key="2">
    <source>
        <dbReference type="SAM" id="Phobius"/>
    </source>
</evidence>
<dbReference type="KEGG" id="mou:OU421_06455"/>
<evidence type="ECO:0000256" key="1">
    <source>
        <dbReference type="SAM" id="MobiDB-lite"/>
    </source>
</evidence>
<accession>A0A9X9T8I6</accession>
<reference evidence="3" key="1">
    <citation type="submission" date="2022-11" db="EMBL/GenBank/DDBJ databases">
        <title>Complete genome sequence of Methanogenium organophilum DSM 3596.</title>
        <authorList>
            <person name="Chen S.-C."/>
            <person name="Lai S.-J."/>
            <person name="You Y.-T."/>
        </authorList>
    </citation>
    <scope>NUCLEOTIDE SEQUENCE</scope>
    <source>
        <strain evidence="3">DSM 3596</strain>
    </source>
</reference>
<dbReference type="Gene3D" id="2.160.20.10">
    <property type="entry name" value="Single-stranded right-handed beta-helix, Pectin lyase-like"/>
    <property type="match status" value="2"/>
</dbReference>